<feature type="transmembrane region" description="Helical" evidence="1">
    <location>
        <begin position="271"/>
        <end position="290"/>
    </location>
</feature>
<name>A0A6L5QIY9_9BURK</name>
<comment type="caution">
    <text evidence="2">The sequence shown here is derived from an EMBL/GenBank/DDBJ whole genome shotgun (WGS) entry which is preliminary data.</text>
</comment>
<keyword evidence="3" id="KW-1185">Reference proteome</keyword>
<reference evidence="2 3" key="1">
    <citation type="submission" date="2019-11" db="EMBL/GenBank/DDBJ databases">
        <title>Novel species isolated from a subtropical stream in China.</title>
        <authorList>
            <person name="Lu H."/>
        </authorList>
    </citation>
    <scope>NUCLEOTIDE SEQUENCE [LARGE SCALE GENOMIC DNA]</scope>
    <source>
        <strain evidence="2 3">FT25W</strain>
    </source>
</reference>
<keyword evidence="1" id="KW-1133">Transmembrane helix</keyword>
<gene>
    <name evidence="2" type="ORF">GJ697_17330</name>
</gene>
<accession>A0A6L5QIY9</accession>
<feature type="transmembrane region" description="Helical" evidence="1">
    <location>
        <begin position="354"/>
        <end position="377"/>
    </location>
</feature>
<proteinExistence type="predicted"/>
<feature type="transmembrane region" description="Helical" evidence="1">
    <location>
        <begin position="172"/>
        <end position="191"/>
    </location>
</feature>
<dbReference type="AlphaFoldDB" id="A0A6L5QIY9"/>
<feature type="transmembrane region" description="Helical" evidence="1">
    <location>
        <begin position="383"/>
        <end position="402"/>
    </location>
</feature>
<sequence length="474" mass="51957">MNAAVRRGYVQLLAQVLNDVASYRSMKRMSLALLGTEGFLLIMHNTNRFGLYKVLMVCVLWGMCQMWCGAFVRSAVKQNRPELSCLVPHLRQRLIWLTAALYAANTLVFALIAHCAFGHGGYGLLAATLITTVAILTQRFNMLAWGMALLIPFGVQFAFNTLQGLIEVLYEPLVTVAGMLLLLPLIGWGLVQLLPQGGDRHWAWYHHFSKCQAALHGNAPPASAVQLPTRWQQLLRTFYGVALRRDSRAGTRPERVMMHVLGPAAHGGGNLIFLLLATVLALLPVLYTMIDGGNKVVLPWTGMIMLGVAGMYVTSVADSITRHGAEQRLYLMTPGAPAGARINRLLGQMLLRRFLGVWLASVVCAACLDSFMLGHLALRGINFTIAMAILWSATSLLDNYAVKRPHTGGLNRSLLLMLIVLGFLVALVLNRIQSTFPWYQTGCLLGIGAVVRVTLAWRKLMALPPVLPAGRLAA</sequence>
<dbReference type="EMBL" id="WKJM01000014">
    <property type="protein sequence ID" value="MRX09605.1"/>
    <property type="molecule type" value="Genomic_DNA"/>
</dbReference>
<evidence type="ECO:0000313" key="3">
    <source>
        <dbReference type="Proteomes" id="UP000481037"/>
    </source>
</evidence>
<dbReference type="Proteomes" id="UP000481037">
    <property type="component" value="Unassembled WGS sequence"/>
</dbReference>
<feature type="transmembrane region" description="Helical" evidence="1">
    <location>
        <begin position="438"/>
        <end position="457"/>
    </location>
</feature>
<feature type="transmembrane region" description="Helical" evidence="1">
    <location>
        <begin position="143"/>
        <end position="166"/>
    </location>
</feature>
<feature type="transmembrane region" description="Helical" evidence="1">
    <location>
        <begin position="414"/>
        <end position="432"/>
    </location>
</feature>
<dbReference type="RefSeq" id="WP_154367538.1">
    <property type="nucleotide sequence ID" value="NZ_WKJM01000014.1"/>
</dbReference>
<keyword evidence="1" id="KW-0812">Transmembrane</keyword>
<organism evidence="2 3">
    <name type="scientific">Duganella alba</name>
    <dbReference type="NCBI Taxonomy" id="2666081"/>
    <lineage>
        <taxon>Bacteria</taxon>
        <taxon>Pseudomonadati</taxon>
        <taxon>Pseudomonadota</taxon>
        <taxon>Betaproteobacteria</taxon>
        <taxon>Burkholderiales</taxon>
        <taxon>Oxalobacteraceae</taxon>
        <taxon>Telluria group</taxon>
        <taxon>Duganella</taxon>
    </lineage>
</organism>
<protein>
    <submittedName>
        <fullName evidence="2">Uncharacterized protein</fullName>
    </submittedName>
</protein>
<evidence type="ECO:0000313" key="2">
    <source>
        <dbReference type="EMBL" id="MRX09605.1"/>
    </source>
</evidence>
<feature type="transmembrane region" description="Helical" evidence="1">
    <location>
        <begin position="296"/>
        <end position="314"/>
    </location>
</feature>
<evidence type="ECO:0000256" key="1">
    <source>
        <dbReference type="SAM" id="Phobius"/>
    </source>
</evidence>
<keyword evidence="1" id="KW-0472">Membrane</keyword>
<feature type="transmembrane region" description="Helical" evidence="1">
    <location>
        <begin position="52"/>
        <end position="73"/>
    </location>
</feature>